<proteinExistence type="predicted"/>
<gene>
    <name evidence="3" type="ORF">BCR39DRAFT_556706</name>
</gene>
<feature type="compositionally biased region" description="Polar residues" evidence="1">
    <location>
        <begin position="64"/>
        <end position="80"/>
    </location>
</feature>
<dbReference type="PANTHER" id="PTHR10701">
    <property type="entry name" value="SMALL NUCLEAR RIBONUCLEOPROTEIN-ASSOCIATED PROTEIN B AND N"/>
    <property type="match status" value="1"/>
</dbReference>
<dbReference type="SUPFAM" id="SSF50182">
    <property type="entry name" value="Sm-like ribonucleoproteins"/>
    <property type="match status" value="1"/>
</dbReference>
<dbReference type="GO" id="GO:0031417">
    <property type="term" value="C:NatC complex"/>
    <property type="evidence" value="ECO:0007669"/>
    <property type="project" value="InterPro"/>
</dbReference>
<evidence type="ECO:0000313" key="3">
    <source>
        <dbReference type="EMBL" id="ORY34316.1"/>
    </source>
</evidence>
<evidence type="ECO:0000313" key="4">
    <source>
        <dbReference type="Proteomes" id="UP000193986"/>
    </source>
</evidence>
<dbReference type="InterPro" id="IPR010920">
    <property type="entry name" value="LSM_dom_sf"/>
</dbReference>
<keyword evidence="4" id="KW-1185">Reference proteome</keyword>
<reference evidence="3 4" key="1">
    <citation type="submission" date="2016-07" db="EMBL/GenBank/DDBJ databases">
        <title>Pervasive Adenine N6-methylation of Active Genes in Fungi.</title>
        <authorList>
            <consortium name="DOE Joint Genome Institute"/>
            <person name="Mondo S.J."/>
            <person name="Dannebaum R.O."/>
            <person name="Kuo R.C."/>
            <person name="Labutti K."/>
            <person name="Haridas S."/>
            <person name="Kuo A."/>
            <person name="Salamov A."/>
            <person name="Ahrendt S.R."/>
            <person name="Lipzen A."/>
            <person name="Sullivan W."/>
            <person name="Andreopoulos W.B."/>
            <person name="Clum A."/>
            <person name="Lindquist E."/>
            <person name="Daum C."/>
            <person name="Ramamoorthy G.K."/>
            <person name="Gryganskyi A."/>
            <person name="Culley D."/>
            <person name="Magnuson J.K."/>
            <person name="James T.Y."/>
            <person name="O'Malley M.A."/>
            <person name="Stajich J.E."/>
            <person name="Spatafora J.W."/>
            <person name="Visel A."/>
            <person name="Grigoriev I.V."/>
        </authorList>
    </citation>
    <scope>NUCLEOTIDE SEQUENCE [LARGE SCALE GENOMIC DNA]</scope>
    <source>
        <strain evidence="3 4">68-887.2</strain>
    </source>
</reference>
<dbReference type="OrthoDB" id="368909at2759"/>
<dbReference type="CDD" id="cd06168">
    <property type="entry name" value="LSMD1"/>
    <property type="match status" value="1"/>
</dbReference>
<dbReference type="InterPro" id="IPR050914">
    <property type="entry name" value="snRNP_SmB/NAA38-like"/>
</dbReference>
<protein>
    <recommendedName>
        <fullName evidence="2">Sm domain-containing protein</fullName>
    </recommendedName>
</protein>
<dbReference type="InParanoid" id="A0A1Y2BHR5"/>
<dbReference type="Gene3D" id="2.30.30.100">
    <property type="match status" value="1"/>
</dbReference>
<feature type="region of interest" description="Disordered" evidence="1">
    <location>
        <begin position="1"/>
        <end position="99"/>
    </location>
</feature>
<dbReference type="SMART" id="SM00651">
    <property type="entry name" value="Sm"/>
    <property type="match status" value="1"/>
</dbReference>
<dbReference type="InterPro" id="IPR034110">
    <property type="entry name" value="LSMD1_Sm"/>
</dbReference>
<evidence type="ECO:0000259" key="2">
    <source>
        <dbReference type="SMART" id="SM00651"/>
    </source>
</evidence>
<comment type="caution">
    <text evidence="3">The sequence shown here is derived from an EMBL/GenBank/DDBJ whole genome shotgun (WGS) entry which is preliminary data.</text>
</comment>
<dbReference type="Pfam" id="PF01423">
    <property type="entry name" value="LSM"/>
    <property type="match status" value="1"/>
</dbReference>
<name>A0A1Y2BHR5_9TREE</name>
<feature type="domain" description="Sm" evidence="2">
    <location>
        <begin position="108"/>
        <end position="204"/>
    </location>
</feature>
<feature type="compositionally biased region" description="Low complexity" evidence="1">
    <location>
        <begin position="25"/>
        <end position="63"/>
    </location>
</feature>
<dbReference type="EMBL" id="MCFC01000003">
    <property type="protein sequence ID" value="ORY34316.1"/>
    <property type="molecule type" value="Genomic_DNA"/>
</dbReference>
<sequence>MSFAERPNTKLHANTNTFAERPNTKLDTNNNTNTDTNTKTNTNTTDANSNTNTTDTNPINTTNSFNTNPTLNLNSNDNTYLNPTTVPPPITISSPSSLNPDADIDTESYLISLLNQTLRITIRDSRRFIGKFICVDKMCNIILSCTEEFHPDPDRAQIEIEENRKLYWPVSQRDPRDLRESKDRGGRFMGLVMIPGYEAVRIEIVHDDGDDDTTSTMGVI</sequence>
<dbReference type="InterPro" id="IPR001163">
    <property type="entry name" value="Sm_dom_euk/arc"/>
</dbReference>
<dbReference type="STRING" id="71784.A0A1Y2BHR5"/>
<dbReference type="PANTHER" id="PTHR10701:SF5">
    <property type="entry name" value="N-ALPHA-ACETYLTRANSFERASE 38, NATC AUXILIARY SUBUNIT"/>
    <property type="match status" value="1"/>
</dbReference>
<accession>A0A1Y2BHR5</accession>
<dbReference type="Proteomes" id="UP000193986">
    <property type="component" value="Unassembled WGS sequence"/>
</dbReference>
<evidence type="ECO:0000256" key="1">
    <source>
        <dbReference type="SAM" id="MobiDB-lite"/>
    </source>
</evidence>
<dbReference type="AlphaFoldDB" id="A0A1Y2BHR5"/>
<organism evidence="3 4">
    <name type="scientific">Naematelia encephala</name>
    <dbReference type="NCBI Taxonomy" id="71784"/>
    <lineage>
        <taxon>Eukaryota</taxon>
        <taxon>Fungi</taxon>
        <taxon>Dikarya</taxon>
        <taxon>Basidiomycota</taxon>
        <taxon>Agaricomycotina</taxon>
        <taxon>Tremellomycetes</taxon>
        <taxon>Tremellales</taxon>
        <taxon>Naemateliaceae</taxon>
        <taxon>Naematelia</taxon>
    </lineage>
</organism>